<accession>A0A448TUD3</accession>
<sequence length="467" mass="50958">MIKITTEKLSEILDGELVGNGDITLSNISTDSRKPCQDGIFFALKGENFNGHRYVNDAIEQGCRALVVEKLCKISEDAQVAQIIVKNSKLALGKLAKWLKFTLSPQTAAITGSSGKTTVKEMTAAILQQTAHRLGLNNDAVLFTQGNFNNDIGVPLTLLRLTEQTKFAVIELGANHLKEIAYTTKIANPDIAVINNFAHAHLEGFGSLQGVAKAKGEIFLGLKENGTAVINLDCQDLPLWQKNIADREIQSFSIKDPQADYFADDILLLAQGTTFNLHTPAGDMEIYLPYAGMHNVSNALAATALAMKLGANLNDVKQGLHQRMQVKGRLYFEDINDHLTLIDDTYNANVSSMKAAISVLKQQSGFRILVLGDMGELGENSTTCHQQVGEFAKNAQLDCVFTLGEKSQSIAKICGGKAFFNLEDMMAFLIPFVQSKCQQQKVTLLAKGSRSMHMENVISSLKDNLSC</sequence>
<evidence type="ECO:0000256" key="7">
    <source>
        <dbReference type="ARBA" id="ARBA00022984"/>
    </source>
</evidence>
<dbReference type="GO" id="GO:0008360">
    <property type="term" value="P:regulation of cell shape"/>
    <property type="evidence" value="ECO:0007669"/>
    <property type="project" value="UniProtKB-KW"/>
</dbReference>
<protein>
    <recommendedName>
        <fullName evidence="10 11">UDP-N-acetylmuramoyl-tripeptide--D-alanyl-D-alanine ligase</fullName>
        <ecNumber evidence="10 11">6.3.2.10</ecNumber>
    </recommendedName>
    <alternativeName>
        <fullName evidence="10">D-alanyl-D-alanine-adding enzyme</fullName>
    </alternativeName>
</protein>
<dbReference type="SUPFAM" id="SSF53623">
    <property type="entry name" value="MurD-like peptide ligases, catalytic domain"/>
    <property type="match status" value="1"/>
</dbReference>
<comment type="pathway">
    <text evidence="10 11">Cell wall biogenesis; peptidoglycan biosynthesis.</text>
</comment>
<dbReference type="Pfam" id="PF01225">
    <property type="entry name" value="Mur_ligase"/>
    <property type="match status" value="1"/>
</dbReference>
<keyword evidence="1 10" id="KW-0963">Cytoplasm</keyword>
<evidence type="ECO:0000256" key="1">
    <source>
        <dbReference type="ARBA" id="ARBA00022490"/>
    </source>
</evidence>
<dbReference type="GO" id="GO:0009252">
    <property type="term" value="P:peptidoglycan biosynthetic process"/>
    <property type="evidence" value="ECO:0007669"/>
    <property type="project" value="UniProtKB-UniRule"/>
</dbReference>
<dbReference type="Gene3D" id="3.90.190.20">
    <property type="entry name" value="Mur ligase, C-terminal domain"/>
    <property type="match status" value="1"/>
</dbReference>
<evidence type="ECO:0000256" key="4">
    <source>
        <dbReference type="ARBA" id="ARBA00022741"/>
    </source>
</evidence>
<dbReference type="Proteomes" id="UP000279799">
    <property type="component" value="Chromosome"/>
</dbReference>
<feature type="domain" description="Mur ligase C-terminal" evidence="13">
    <location>
        <begin position="330"/>
        <end position="441"/>
    </location>
</feature>
<dbReference type="EC" id="6.3.2.10" evidence="10 11"/>
<dbReference type="OrthoDB" id="9801978at2"/>
<keyword evidence="7 10" id="KW-0573">Peptidoglycan synthesis</keyword>
<evidence type="ECO:0000256" key="6">
    <source>
        <dbReference type="ARBA" id="ARBA00022960"/>
    </source>
</evidence>
<feature type="domain" description="Mur ligase central" evidence="14">
    <location>
        <begin position="110"/>
        <end position="306"/>
    </location>
</feature>
<dbReference type="Pfam" id="PF08245">
    <property type="entry name" value="Mur_ligase_M"/>
    <property type="match status" value="1"/>
</dbReference>
<dbReference type="GO" id="GO:0008766">
    <property type="term" value="F:UDP-N-acetylmuramoylalanyl-D-glutamyl-2,6-diaminopimelate-D-alanyl-D-alanine ligase activity"/>
    <property type="evidence" value="ECO:0007669"/>
    <property type="project" value="RHEA"/>
</dbReference>
<dbReference type="UniPathway" id="UPA00219"/>
<feature type="domain" description="Mur ligase N-terminal catalytic" evidence="12">
    <location>
        <begin position="26"/>
        <end position="97"/>
    </location>
</feature>
<keyword evidence="3 10" id="KW-0132">Cell division</keyword>
<keyword evidence="2 10" id="KW-0436">Ligase</keyword>
<keyword evidence="8 10" id="KW-0131">Cell cycle</keyword>
<dbReference type="InterPro" id="IPR051046">
    <property type="entry name" value="MurCDEF_CellWall_CoF430Synth"/>
</dbReference>
<evidence type="ECO:0000313" key="16">
    <source>
        <dbReference type="Proteomes" id="UP000279799"/>
    </source>
</evidence>
<evidence type="ECO:0000256" key="10">
    <source>
        <dbReference type="HAMAP-Rule" id="MF_02019"/>
    </source>
</evidence>
<dbReference type="KEGG" id="adp:NCTC12871_01082"/>
<dbReference type="InterPro" id="IPR000713">
    <property type="entry name" value="Mur_ligase_N"/>
</dbReference>
<dbReference type="PANTHER" id="PTHR43024">
    <property type="entry name" value="UDP-N-ACETYLMURAMOYL-TRIPEPTIDE--D-ALANYL-D-ALANINE LIGASE"/>
    <property type="match status" value="1"/>
</dbReference>
<keyword evidence="16" id="KW-1185">Reference proteome</keyword>
<dbReference type="InterPro" id="IPR005863">
    <property type="entry name" value="UDP-N-AcMur_synth"/>
</dbReference>
<comment type="subcellular location">
    <subcellularLocation>
        <location evidence="10 11">Cytoplasm</location>
    </subcellularLocation>
</comment>
<evidence type="ECO:0000259" key="14">
    <source>
        <dbReference type="Pfam" id="PF08245"/>
    </source>
</evidence>
<dbReference type="Gene3D" id="3.40.1190.10">
    <property type="entry name" value="Mur-like, catalytic domain"/>
    <property type="match status" value="1"/>
</dbReference>
<keyword evidence="6 10" id="KW-0133">Cell shape</keyword>
<dbReference type="Pfam" id="PF02875">
    <property type="entry name" value="Mur_ligase_C"/>
    <property type="match status" value="1"/>
</dbReference>
<comment type="function">
    <text evidence="10 11">Involved in cell wall formation. Catalyzes the final step in the synthesis of UDP-N-acetylmuramoyl-pentapeptide, the precursor of murein.</text>
</comment>
<evidence type="ECO:0000256" key="5">
    <source>
        <dbReference type="ARBA" id="ARBA00022840"/>
    </source>
</evidence>
<dbReference type="HAMAP" id="MF_02019">
    <property type="entry name" value="MurF"/>
    <property type="match status" value="1"/>
</dbReference>
<evidence type="ECO:0000259" key="12">
    <source>
        <dbReference type="Pfam" id="PF01225"/>
    </source>
</evidence>
<comment type="catalytic activity">
    <reaction evidence="10 11">
        <text>D-alanyl-D-alanine + UDP-N-acetyl-alpha-D-muramoyl-L-alanyl-gamma-D-glutamyl-meso-2,6-diaminopimelate + ATP = UDP-N-acetyl-alpha-D-muramoyl-L-alanyl-gamma-D-glutamyl-meso-2,6-diaminopimeloyl-D-alanyl-D-alanine + ADP + phosphate + H(+)</text>
        <dbReference type="Rhea" id="RHEA:28374"/>
        <dbReference type="ChEBI" id="CHEBI:15378"/>
        <dbReference type="ChEBI" id="CHEBI:30616"/>
        <dbReference type="ChEBI" id="CHEBI:43474"/>
        <dbReference type="ChEBI" id="CHEBI:57822"/>
        <dbReference type="ChEBI" id="CHEBI:61386"/>
        <dbReference type="ChEBI" id="CHEBI:83905"/>
        <dbReference type="ChEBI" id="CHEBI:456216"/>
        <dbReference type="EC" id="6.3.2.10"/>
    </reaction>
</comment>
<dbReference type="InterPro" id="IPR013221">
    <property type="entry name" value="Mur_ligase_cen"/>
</dbReference>
<evidence type="ECO:0000259" key="13">
    <source>
        <dbReference type="Pfam" id="PF02875"/>
    </source>
</evidence>
<keyword evidence="4 10" id="KW-0547">Nucleotide-binding</keyword>
<name>A0A448TUD3_9PAST</name>
<keyword evidence="5 10" id="KW-0067">ATP-binding</keyword>
<keyword evidence="9 10" id="KW-0961">Cell wall biogenesis/degradation</keyword>
<dbReference type="GO" id="GO:0051301">
    <property type="term" value="P:cell division"/>
    <property type="evidence" value="ECO:0007669"/>
    <property type="project" value="UniProtKB-KW"/>
</dbReference>
<dbReference type="InterPro" id="IPR004101">
    <property type="entry name" value="Mur_ligase_C"/>
</dbReference>
<organism evidence="15 16">
    <name type="scientific">Actinobacillus delphinicola</name>
    <dbReference type="NCBI Taxonomy" id="51161"/>
    <lineage>
        <taxon>Bacteria</taxon>
        <taxon>Pseudomonadati</taxon>
        <taxon>Pseudomonadota</taxon>
        <taxon>Gammaproteobacteria</taxon>
        <taxon>Pasteurellales</taxon>
        <taxon>Pasteurellaceae</taxon>
        <taxon>Actinobacillus</taxon>
    </lineage>
</organism>
<proteinExistence type="inferred from homology"/>
<comment type="similarity">
    <text evidence="10">Belongs to the MurCDEF family. MurF subfamily.</text>
</comment>
<evidence type="ECO:0000256" key="2">
    <source>
        <dbReference type="ARBA" id="ARBA00022598"/>
    </source>
</evidence>
<evidence type="ECO:0000256" key="8">
    <source>
        <dbReference type="ARBA" id="ARBA00023306"/>
    </source>
</evidence>
<dbReference type="GO" id="GO:0005524">
    <property type="term" value="F:ATP binding"/>
    <property type="evidence" value="ECO:0007669"/>
    <property type="project" value="UniProtKB-UniRule"/>
</dbReference>
<dbReference type="InterPro" id="IPR036565">
    <property type="entry name" value="Mur-like_cat_sf"/>
</dbReference>
<evidence type="ECO:0000256" key="3">
    <source>
        <dbReference type="ARBA" id="ARBA00022618"/>
    </source>
</evidence>
<dbReference type="GO" id="GO:0071555">
    <property type="term" value="P:cell wall organization"/>
    <property type="evidence" value="ECO:0007669"/>
    <property type="project" value="UniProtKB-KW"/>
</dbReference>
<dbReference type="GO" id="GO:0047480">
    <property type="term" value="F:UDP-N-acetylmuramoyl-tripeptide-D-alanyl-D-alanine ligase activity"/>
    <property type="evidence" value="ECO:0007669"/>
    <property type="project" value="UniProtKB-UniRule"/>
</dbReference>
<dbReference type="InterPro" id="IPR036615">
    <property type="entry name" value="Mur_ligase_C_dom_sf"/>
</dbReference>
<evidence type="ECO:0000256" key="11">
    <source>
        <dbReference type="RuleBase" id="RU004136"/>
    </source>
</evidence>
<dbReference type="SUPFAM" id="SSF53244">
    <property type="entry name" value="MurD-like peptide ligases, peptide-binding domain"/>
    <property type="match status" value="1"/>
</dbReference>
<dbReference type="SUPFAM" id="SSF63418">
    <property type="entry name" value="MurE/MurF N-terminal domain"/>
    <property type="match status" value="1"/>
</dbReference>
<evidence type="ECO:0000256" key="9">
    <source>
        <dbReference type="ARBA" id="ARBA00023316"/>
    </source>
</evidence>
<dbReference type="RefSeq" id="WP_126599681.1">
    <property type="nucleotide sequence ID" value="NZ_LR134510.1"/>
</dbReference>
<dbReference type="NCBIfam" id="TIGR01143">
    <property type="entry name" value="murF"/>
    <property type="match status" value="1"/>
</dbReference>
<reference evidence="15 16" key="1">
    <citation type="submission" date="2018-12" db="EMBL/GenBank/DDBJ databases">
        <authorList>
            <consortium name="Pathogen Informatics"/>
        </authorList>
    </citation>
    <scope>NUCLEOTIDE SEQUENCE [LARGE SCALE GENOMIC DNA]</scope>
    <source>
        <strain evidence="15 16">NCTC12871</strain>
    </source>
</reference>
<dbReference type="Gene3D" id="3.40.1390.10">
    <property type="entry name" value="MurE/MurF, N-terminal domain"/>
    <property type="match status" value="1"/>
</dbReference>
<gene>
    <name evidence="10 15" type="primary">murF</name>
    <name evidence="15" type="ORF">NCTC12871_01082</name>
</gene>
<dbReference type="InterPro" id="IPR035911">
    <property type="entry name" value="MurE/MurF_N"/>
</dbReference>
<feature type="binding site" evidence="10">
    <location>
        <begin position="112"/>
        <end position="118"/>
    </location>
    <ligand>
        <name>ATP</name>
        <dbReference type="ChEBI" id="CHEBI:30616"/>
    </ligand>
</feature>
<dbReference type="PANTHER" id="PTHR43024:SF1">
    <property type="entry name" value="UDP-N-ACETYLMURAMOYL-TRIPEPTIDE--D-ALANYL-D-ALANINE LIGASE"/>
    <property type="match status" value="1"/>
</dbReference>
<dbReference type="GO" id="GO:0005737">
    <property type="term" value="C:cytoplasm"/>
    <property type="evidence" value="ECO:0007669"/>
    <property type="project" value="UniProtKB-SubCell"/>
</dbReference>
<evidence type="ECO:0000313" key="15">
    <source>
        <dbReference type="EMBL" id="VEJ09610.1"/>
    </source>
</evidence>
<dbReference type="AlphaFoldDB" id="A0A448TUD3"/>
<dbReference type="EMBL" id="LR134510">
    <property type="protein sequence ID" value="VEJ09610.1"/>
    <property type="molecule type" value="Genomic_DNA"/>
</dbReference>